<accession>A0A5K7XC84</accession>
<dbReference type="KEGG" id="lpav:PLANPX_1568"/>
<dbReference type="AlphaFoldDB" id="A0A5K7XC84"/>
<dbReference type="EMBL" id="AP021861">
    <property type="protein sequence ID" value="BBO31956.1"/>
    <property type="molecule type" value="Genomic_DNA"/>
</dbReference>
<evidence type="ECO:0000313" key="2">
    <source>
        <dbReference type="Proteomes" id="UP000326837"/>
    </source>
</evidence>
<gene>
    <name evidence="1" type="ORF">PLANPX_1568</name>
</gene>
<name>A0A5K7XC84_9BACT</name>
<sequence length="120" mass="12936">MKKSRDEIALILALATGSSVREAAALSGFSERTAHRRIGEPGFQQRVSSTRDELWGKAVGKLASVAATAVTTLEELLGCDDAKVRLGAARAILAVSPQLRECIEHERRLTELEAQHAGEK</sequence>
<protein>
    <submittedName>
        <fullName evidence="1">Uncharacterized protein</fullName>
    </submittedName>
</protein>
<dbReference type="Proteomes" id="UP000326837">
    <property type="component" value="Chromosome"/>
</dbReference>
<reference evidence="2" key="1">
    <citation type="submission" date="2019-10" db="EMBL/GenBank/DDBJ databases">
        <title>Lacipirellula parvula gen. nov., sp. nov., representing a lineage of planctomycetes widespread in freshwater anoxic habitats, and description of the family Lacipirellulaceae.</title>
        <authorList>
            <person name="Dedysh S.N."/>
            <person name="Kulichevskaya I.S."/>
            <person name="Beletsky A.V."/>
            <person name="Rakitin A.L."/>
            <person name="Mardanov A.V."/>
            <person name="Ivanova A.A."/>
            <person name="Saltykova V.X."/>
            <person name="Rijpstra W.I.C."/>
            <person name="Sinninghe Damste J.S."/>
            <person name="Ravin N.V."/>
        </authorList>
    </citation>
    <scope>NUCLEOTIDE SEQUENCE [LARGE SCALE GENOMIC DNA]</scope>
    <source>
        <strain evidence="2">PX69</strain>
    </source>
</reference>
<dbReference type="RefSeq" id="WP_152098013.1">
    <property type="nucleotide sequence ID" value="NZ_AP021861.1"/>
</dbReference>
<proteinExistence type="predicted"/>
<organism evidence="1 2">
    <name type="scientific">Lacipirellula parvula</name>
    <dbReference type="NCBI Taxonomy" id="2650471"/>
    <lineage>
        <taxon>Bacteria</taxon>
        <taxon>Pseudomonadati</taxon>
        <taxon>Planctomycetota</taxon>
        <taxon>Planctomycetia</taxon>
        <taxon>Pirellulales</taxon>
        <taxon>Lacipirellulaceae</taxon>
        <taxon>Lacipirellula</taxon>
    </lineage>
</organism>
<keyword evidence="2" id="KW-1185">Reference proteome</keyword>
<evidence type="ECO:0000313" key="1">
    <source>
        <dbReference type="EMBL" id="BBO31956.1"/>
    </source>
</evidence>